<dbReference type="KEGG" id="vpy:HZI73_22460"/>
<protein>
    <submittedName>
        <fullName evidence="1">Uncharacterized protein</fullName>
    </submittedName>
</protein>
<proteinExistence type="predicted"/>
<reference evidence="1" key="1">
    <citation type="submission" date="2020-07" db="EMBL/GenBank/DDBJ databases">
        <title>Vallitalea pronyensis genome.</title>
        <authorList>
            <person name="Postec A."/>
        </authorList>
    </citation>
    <scope>NUCLEOTIDE SEQUENCE</scope>
    <source>
        <strain evidence="1">FatNI3</strain>
    </source>
</reference>
<dbReference type="Proteomes" id="UP000683246">
    <property type="component" value="Chromosome"/>
</dbReference>
<evidence type="ECO:0000313" key="1">
    <source>
        <dbReference type="EMBL" id="QUI24893.1"/>
    </source>
</evidence>
<dbReference type="EMBL" id="CP058649">
    <property type="protein sequence ID" value="QUI24893.1"/>
    <property type="molecule type" value="Genomic_DNA"/>
</dbReference>
<evidence type="ECO:0000313" key="2">
    <source>
        <dbReference type="Proteomes" id="UP000683246"/>
    </source>
</evidence>
<keyword evidence="2" id="KW-1185">Reference proteome</keyword>
<dbReference type="RefSeq" id="WP_212695593.1">
    <property type="nucleotide sequence ID" value="NZ_CP058649.1"/>
</dbReference>
<sequence length="82" mass="9675">MHKLDEQNKHCSNCALYVETGCIALAKRCNPCWAKCSNKKDLKKRFSGMIKYSKDMDTIARVKKQYENCLRRLEKIKYGRKN</sequence>
<organism evidence="1 2">
    <name type="scientific">Vallitalea pronyensis</name>
    <dbReference type="NCBI Taxonomy" id="1348613"/>
    <lineage>
        <taxon>Bacteria</taxon>
        <taxon>Bacillati</taxon>
        <taxon>Bacillota</taxon>
        <taxon>Clostridia</taxon>
        <taxon>Lachnospirales</taxon>
        <taxon>Vallitaleaceae</taxon>
        <taxon>Vallitalea</taxon>
    </lineage>
</organism>
<accession>A0A8J8MPB2</accession>
<name>A0A8J8MPB2_9FIRM</name>
<gene>
    <name evidence="1" type="ORF">HZI73_22460</name>
</gene>
<dbReference type="AlphaFoldDB" id="A0A8J8MPB2"/>